<reference evidence="3" key="1">
    <citation type="journal article" date="2023" name="Science">
        <title>Genome structures resolve the early diversification of teleost fishes.</title>
        <authorList>
            <person name="Parey E."/>
            <person name="Louis A."/>
            <person name="Montfort J."/>
            <person name="Bouchez O."/>
            <person name="Roques C."/>
            <person name="Iampietro C."/>
            <person name="Lluch J."/>
            <person name="Castinel A."/>
            <person name="Donnadieu C."/>
            <person name="Desvignes T."/>
            <person name="Floi Bucao C."/>
            <person name="Jouanno E."/>
            <person name="Wen M."/>
            <person name="Mejri S."/>
            <person name="Dirks R."/>
            <person name="Jansen H."/>
            <person name="Henkel C."/>
            <person name="Chen W.J."/>
            <person name="Zahm M."/>
            <person name="Cabau C."/>
            <person name="Klopp C."/>
            <person name="Thompson A.W."/>
            <person name="Robinson-Rechavi M."/>
            <person name="Braasch I."/>
            <person name="Lecointre G."/>
            <person name="Bobe J."/>
            <person name="Postlethwait J.H."/>
            <person name="Berthelot C."/>
            <person name="Roest Crollius H."/>
            <person name="Guiguen Y."/>
        </authorList>
    </citation>
    <scope>NUCLEOTIDE SEQUENCE</scope>
    <source>
        <strain evidence="3">NC1722</strain>
    </source>
</reference>
<keyword evidence="4" id="KW-1185">Reference proteome</keyword>
<feature type="region of interest" description="Disordered" evidence="1">
    <location>
        <begin position="171"/>
        <end position="195"/>
    </location>
</feature>
<feature type="region of interest" description="Disordered" evidence="1">
    <location>
        <begin position="221"/>
        <end position="270"/>
    </location>
</feature>
<dbReference type="PANTHER" id="PTHR31626:SF2">
    <property type="entry name" value="PROTEIN FAM171B"/>
    <property type="match status" value="1"/>
</dbReference>
<protein>
    <submittedName>
        <fullName evidence="3">Uncharacterized protein</fullName>
    </submittedName>
</protein>
<feature type="transmembrane region" description="Helical" evidence="2">
    <location>
        <begin position="6"/>
        <end position="29"/>
    </location>
</feature>
<proteinExistence type="predicted"/>
<comment type="caution">
    <text evidence="3">The sequence shown here is derived from an EMBL/GenBank/DDBJ whole genome shotgun (WGS) entry which is preliminary data.</text>
</comment>
<dbReference type="EMBL" id="JAINUG010000032">
    <property type="protein sequence ID" value="KAJ8409202.1"/>
    <property type="molecule type" value="Genomic_DNA"/>
</dbReference>
<feature type="compositionally biased region" description="Polar residues" evidence="1">
    <location>
        <begin position="174"/>
        <end position="192"/>
    </location>
</feature>
<dbReference type="PANTHER" id="PTHR31626">
    <property type="entry name" value="SUSHI DOMAIN-CONTAINING PROTEIN"/>
    <property type="match status" value="1"/>
</dbReference>
<evidence type="ECO:0000313" key="4">
    <source>
        <dbReference type="Proteomes" id="UP001221898"/>
    </source>
</evidence>
<name>A0AAD7SUT1_9TELE</name>
<evidence type="ECO:0000313" key="3">
    <source>
        <dbReference type="EMBL" id="KAJ8409202.1"/>
    </source>
</evidence>
<gene>
    <name evidence="3" type="ORF">AAFF_G00242230</name>
</gene>
<keyword evidence="2" id="KW-0812">Transmembrane</keyword>
<keyword evidence="2" id="KW-0472">Membrane</keyword>
<dbReference type="AlphaFoldDB" id="A0AAD7SUT1"/>
<sequence>MDPSHHSTILLVIMVTMLILLLGLILWVLHYCRVRSRRQKKAVPGWPGVRLALRDQATSTTSLSVAMAIFLKHHETPSATAHSFSSWAELSESKEAAGGFGPQTLRSSIQESCSVGLAADDASLGLESRGLLHSTSQVYWRPGLEPSLLSGVQRMPGSTINVVGEEFALEKPSGSASLPHQKQQERLSSSLRTPEIHQCPSLPMLAESPVLELSHVGANQTGYFSPPSPRSLREPSAVSPGRPGDAVPTTALELGPERSRRASGVSESSSVLSTLTQASEAASLVGAEAAGQAASERSLLERARCSSLFQRPRAWFISMADAMPKPGGAGSVDSGVDMQDVTQRSRPGETGFPGAPLNGARAEAVDTEEGRGDGRQTEVVICPREAALKLGRSSGPSLWQKWEERPLIAIN</sequence>
<organism evidence="3 4">
    <name type="scientific">Aldrovandia affinis</name>
    <dbReference type="NCBI Taxonomy" id="143900"/>
    <lineage>
        <taxon>Eukaryota</taxon>
        <taxon>Metazoa</taxon>
        <taxon>Chordata</taxon>
        <taxon>Craniata</taxon>
        <taxon>Vertebrata</taxon>
        <taxon>Euteleostomi</taxon>
        <taxon>Actinopterygii</taxon>
        <taxon>Neopterygii</taxon>
        <taxon>Teleostei</taxon>
        <taxon>Notacanthiformes</taxon>
        <taxon>Halosauridae</taxon>
        <taxon>Aldrovandia</taxon>
    </lineage>
</organism>
<evidence type="ECO:0000256" key="1">
    <source>
        <dbReference type="SAM" id="MobiDB-lite"/>
    </source>
</evidence>
<dbReference type="Proteomes" id="UP001221898">
    <property type="component" value="Unassembled WGS sequence"/>
</dbReference>
<keyword evidence="2" id="KW-1133">Transmembrane helix</keyword>
<evidence type="ECO:0000256" key="2">
    <source>
        <dbReference type="SAM" id="Phobius"/>
    </source>
</evidence>
<accession>A0AAD7SUT1</accession>
<dbReference type="InterPro" id="IPR018890">
    <property type="entry name" value="FAM171"/>
</dbReference>